<protein>
    <submittedName>
        <fullName evidence="1">Kinesin-like protein</fullName>
    </submittedName>
</protein>
<dbReference type="EMBL" id="CP031001">
    <property type="protein sequence ID" value="QHN78368.1"/>
    <property type="molecule type" value="Genomic_DNA"/>
</dbReference>
<sequence>MVGTPINGRSRQAFSLVNGVGGGHDLTPGSAPPSNAGLDYGIIEFTREDVEALLNEKAKRKDRFNYKVSEI</sequence>
<accession>A0A6B9VE22</accession>
<name>A0A6B9VE22_ARAHY</name>
<gene>
    <name evidence="1" type="ORF">DS421_19g660780</name>
</gene>
<dbReference type="AlphaFoldDB" id="A0A6B9VE22"/>
<reference evidence="1 2" key="1">
    <citation type="submission" date="2020-01" db="EMBL/GenBank/DDBJ databases">
        <title>Genome sequence of Arachis hypogaea, cultivar Shitouqi.</title>
        <authorList>
            <person name="Zhuang W."/>
            <person name="Chen H."/>
            <person name="Varshney R."/>
            <person name="Wang D."/>
            <person name="Ming R."/>
        </authorList>
    </citation>
    <scope>NUCLEOTIDE SEQUENCE [LARGE SCALE GENOMIC DNA]</scope>
    <source>
        <tissue evidence="1">Young leaf</tissue>
    </source>
</reference>
<evidence type="ECO:0000313" key="1">
    <source>
        <dbReference type="EMBL" id="QHN78368.1"/>
    </source>
</evidence>
<evidence type="ECO:0000313" key="2">
    <source>
        <dbReference type="Proteomes" id="UP000464620"/>
    </source>
</evidence>
<proteinExistence type="predicted"/>
<dbReference type="Proteomes" id="UP000464620">
    <property type="component" value="Chromosome B09"/>
</dbReference>
<organism evidence="1 2">
    <name type="scientific">Arachis hypogaea</name>
    <name type="common">Peanut</name>
    <dbReference type="NCBI Taxonomy" id="3818"/>
    <lineage>
        <taxon>Eukaryota</taxon>
        <taxon>Viridiplantae</taxon>
        <taxon>Streptophyta</taxon>
        <taxon>Embryophyta</taxon>
        <taxon>Tracheophyta</taxon>
        <taxon>Spermatophyta</taxon>
        <taxon>Magnoliopsida</taxon>
        <taxon>eudicotyledons</taxon>
        <taxon>Gunneridae</taxon>
        <taxon>Pentapetalae</taxon>
        <taxon>rosids</taxon>
        <taxon>fabids</taxon>
        <taxon>Fabales</taxon>
        <taxon>Fabaceae</taxon>
        <taxon>Papilionoideae</taxon>
        <taxon>50 kb inversion clade</taxon>
        <taxon>dalbergioids sensu lato</taxon>
        <taxon>Dalbergieae</taxon>
        <taxon>Pterocarpus clade</taxon>
        <taxon>Arachis</taxon>
    </lineage>
</organism>